<dbReference type="RefSeq" id="WP_015260523.1">
    <property type="nucleotide sequence ID" value="NC_019902.2"/>
</dbReference>
<proteinExistence type="predicted"/>
<dbReference type="OrthoDB" id="5771387at2"/>
<dbReference type="KEGG" id="tni:TVNIR_3805"/>
<reference evidence="3" key="1">
    <citation type="submission" date="2015-12" db="EMBL/GenBank/DDBJ databases">
        <authorList>
            <person name="Tikhonova T.V."/>
            <person name="Pavlov A.R."/>
            <person name="Beletsky A.V."/>
            <person name="Mardanov A.V."/>
            <person name="Sorokin D.Y."/>
            <person name="Ravin N.V."/>
            <person name="Popov V.O."/>
        </authorList>
    </citation>
    <scope>NUCLEOTIDE SEQUENCE</scope>
    <source>
        <strain evidence="3">DSM 14787</strain>
    </source>
</reference>
<name>L0E445_THIND</name>
<dbReference type="EMBL" id="CP003989">
    <property type="protein sequence ID" value="AGA35431.1"/>
    <property type="molecule type" value="Genomic_DNA"/>
</dbReference>
<organism evidence="3 4">
    <name type="scientific">Thioalkalivibrio nitratireducens (strain DSM 14787 / UNIQEM 213 / ALEN2)</name>
    <dbReference type="NCBI Taxonomy" id="1255043"/>
    <lineage>
        <taxon>Bacteria</taxon>
        <taxon>Pseudomonadati</taxon>
        <taxon>Pseudomonadota</taxon>
        <taxon>Gammaproteobacteria</taxon>
        <taxon>Chromatiales</taxon>
        <taxon>Ectothiorhodospiraceae</taxon>
        <taxon>Thioalkalivibrio</taxon>
    </lineage>
</organism>
<sequence>MDDTLQRLLDAETKAETLAREAEEAHERTLREATAEAHELDDAFSSRIPDLQRAWTTRAEERAAKAIAEIERRYNERHERLRDLAEEREEEALSAAFEVLIDPSL</sequence>
<dbReference type="STRING" id="1255043.TVNIR_3805"/>
<keyword evidence="1" id="KW-0175">Coiled coil</keyword>
<keyword evidence="4" id="KW-1185">Reference proteome</keyword>
<dbReference type="PATRIC" id="fig|1255043.3.peg.3840"/>
<dbReference type="HOGENOM" id="CLU_173264_0_0_6"/>
<dbReference type="AlphaFoldDB" id="L0E445"/>
<evidence type="ECO:0000313" key="4">
    <source>
        <dbReference type="Proteomes" id="UP000010809"/>
    </source>
</evidence>
<accession>L0E445</accession>
<feature type="coiled-coil region" evidence="1">
    <location>
        <begin position="67"/>
        <end position="95"/>
    </location>
</feature>
<dbReference type="Proteomes" id="UP000010809">
    <property type="component" value="Chromosome"/>
</dbReference>
<gene>
    <name evidence="3" type="ordered locus">TVNIR_3805</name>
</gene>
<evidence type="ECO:0000256" key="1">
    <source>
        <dbReference type="SAM" id="Coils"/>
    </source>
</evidence>
<evidence type="ECO:0000256" key="2">
    <source>
        <dbReference type="SAM" id="MobiDB-lite"/>
    </source>
</evidence>
<dbReference type="eggNOG" id="ENOG5032PA2">
    <property type="taxonomic scope" value="Bacteria"/>
</dbReference>
<feature type="region of interest" description="Disordered" evidence="2">
    <location>
        <begin position="1"/>
        <end position="26"/>
    </location>
</feature>
<evidence type="ECO:0000313" key="3">
    <source>
        <dbReference type="EMBL" id="AGA35431.1"/>
    </source>
</evidence>
<protein>
    <submittedName>
        <fullName evidence="3">H+-ATPase, subunit H</fullName>
    </submittedName>
</protein>
<feature type="compositionally biased region" description="Basic and acidic residues" evidence="2">
    <location>
        <begin position="9"/>
        <end position="26"/>
    </location>
</feature>